<name>A0A0K1LL89_9CAUD</name>
<dbReference type="EMBL" id="KR935213">
    <property type="protein sequence ID" value="AKU43023.1"/>
    <property type="molecule type" value="Genomic_DNA"/>
</dbReference>
<protein>
    <submittedName>
        <fullName evidence="1">Terminase small subunit</fullName>
    </submittedName>
</protein>
<dbReference type="KEGG" id="vg:26796439"/>
<dbReference type="GeneID" id="26796439"/>
<sequence length="198" mass="21637">MNVTPFKADELPAAKQAFAEAFLAERARSPFKPDPFRAALTVWNEDNGQLPRALWVAHAAKWQDDPDVIAVIAAADKEAAAERDAEEEAKIPKTAEEVRAHILRVGFEISNNTLVEAKDRIAALDRMAKATGADVKPELDDNAGRILGVIQHELKPVDAAGVVVPFDDRVRNQQRALQSQVAAFEIELEGGDNARLVN</sequence>
<dbReference type="Proteomes" id="UP000203710">
    <property type="component" value="Segment"/>
</dbReference>
<dbReference type="OrthoDB" id="35334at10239"/>
<reference evidence="1 2" key="1">
    <citation type="journal article" date="2016" name="Genome Announc.">
        <title>Complete Genome Sequences of Five Bacteriophages That Infect Rhodobacter capsulatus.</title>
        <authorList>
            <person name="Bollivar D.W."/>
            <person name="Bernardoni B."/>
            <person name="Bockman M.R."/>
            <person name="Miller B.M."/>
            <person name="Russell D.A."/>
            <person name="Delesalle V.A."/>
            <person name="Krukonis G.P."/>
            <person name="Hatfull G.F."/>
            <person name="Cross M.R."/>
            <person name="Szewczyk M.M."/>
            <person name="Eppurath A."/>
        </authorList>
    </citation>
    <scope>NUCLEOTIDE SEQUENCE [LARGE SCALE GENOMIC DNA]</scope>
</reference>
<evidence type="ECO:0000313" key="1">
    <source>
        <dbReference type="EMBL" id="AKU43023.1"/>
    </source>
</evidence>
<gene>
    <name evidence="1" type="ORF">RCTITAN_6</name>
</gene>
<organism evidence="1 2">
    <name type="scientific">Rhodobacter phage RcTitan</name>
    <dbReference type="NCBI Taxonomy" id="1662330"/>
    <lineage>
        <taxon>Viruses</taxon>
        <taxon>Duplodnaviria</taxon>
        <taxon>Heunggongvirae</taxon>
        <taxon>Uroviricota</taxon>
        <taxon>Caudoviricetes</taxon>
        <taxon>Titanvirus</taxon>
        <taxon>Titanvirus rctitan</taxon>
    </lineage>
</organism>
<accession>A0A0K1LL89</accession>
<keyword evidence="2" id="KW-1185">Reference proteome</keyword>
<dbReference type="RefSeq" id="YP_009225671.1">
    <property type="nucleotide sequence ID" value="NC_029097.1"/>
</dbReference>
<evidence type="ECO:0000313" key="2">
    <source>
        <dbReference type="Proteomes" id="UP000203710"/>
    </source>
</evidence>
<proteinExistence type="predicted"/>